<organism evidence="1">
    <name type="scientific">marine sediment metagenome</name>
    <dbReference type="NCBI Taxonomy" id="412755"/>
    <lineage>
        <taxon>unclassified sequences</taxon>
        <taxon>metagenomes</taxon>
        <taxon>ecological metagenomes</taxon>
    </lineage>
</organism>
<protein>
    <submittedName>
        <fullName evidence="1">Uncharacterized protein</fullName>
    </submittedName>
</protein>
<accession>X1SDK1</accession>
<dbReference type="EMBL" id="BARW01020390">
    <property type="protein sequence ID" value="GAI91028.1"/>
    <property type="molecule type" value="Genomic_DNA"/>
</dbReference>
<name>X1SDK1_9ZZZZ</name>
<reference evidence="1" key="1">
    <citation type="journal article" date="2014" name="Front. Microbiol.">
        <title>High frequency of phylogenetically diverse reductive dehalogenase-homologous genes in deep subseafloor sedimentary metagenomes.</title>
        <authorList>
            <person name="Kawai M."/>
            <person name="Futagami T."/>
            <person name="Toyoda A."/>
            <person name="Takaki Y."/>
            <person name="Nishi S."/>
            <person name="Hori S."/>
            <person name="Arai W."/>
            <person name="Tsubouchi T."/>
            <person name="Morono Y."/>
            <person name="Uchiyama I."/>
            <person name="Ito T."/>
            <person name="Fujiyama A."/>
            <person name="Inagaki F."/>
            <person name="Takami H."/>
        </authorList>
    </citation>
    <scope>NUCLEOTIDE SEQUENCE</scope>
    <source>
        <strain evidence="1">Expedition CK06-06</strain>
    </source>
</reference>
<proteinExistence type="predicted"/>
<gene>
    <name evidence="1" type="ORF">S12H4_34461</name>
</gene>
<sequence>MADPKQETPRVKHLGQITDEIIDGWIGGWAERFEKRDGGHYCKECGSQVMQTTCYVSIHLKMFEPGCAGQGKVEKINYPFCPKCDGDIDHVTACYHVEVMADTEFRVEPHGTLPSRQMIEFWRGGKFVAGIYPHQDGIRVVSKYMTGVEKGAGLPPAAVIFLGKEPVGEG</sequence>
<comment type="caution">
    <text evidence="1">The sequence shown here is derived from an EMBL/GenBank/DDBJ whole genome shotgun (WGS) entry which is preliminary data.</text>
</comment>
<dbReference type="AlphaFoldDB" id="X1SDK1"/>
<evidence type="ECO:0000313" key="1">
    <source>
        <dbReference type="EMBL" id="GAI91028.1"/>
    </source>
</evidence>